<feature type="region of interest" description="Disordered" evidence="1">
    <location>
        <begin position="49"/>
        <end position="75"/>
    </location>
</feature>
<dbReference type="Proteomes" id="UP000060787">
    <property type="component" value="Chromosome"/>
</dbReference>
<accession>A0A0S2FHG3</accession>
<protein>
    <submittedName>
        <fullName evidence="2">Uncharacterized protein</fullName>
    </submittedName>
</protein>
<dbReference type="KEGG" id="lab:LA76x_4881"/>
<sequence length="75" mass="8671">MQETRNAFGTFLRSLAEGMATQQDWRRFTIAHYHDPTLEAARIELVRASQHESEMPTESSKVQDLASEIDRRFSS</sequence>
<evidence type="ECO:0000256" key="1">
    <source>
        <dbReference type="SAM" id="MobiDB-lite"/>
    </source>
</evidence>
<dbReference type="EMBL" id="CP011129">
    <property type="protein sequence ID" value="ALN82984.1"/>
    <property type="molecule type" value="Genomic_DNA"/>
</dbReference>
<proteinExistence type="predicted"/>
<reference evidence="2 3" key="1">
    <citation type="journal article" date="2015" name="BMC Genomics">
        <title>Comparative genomics and metabolic profiling of the genus Lysobacter.</title>
        <authorList>
            <person name="de Bruijn I."/>
            <person name="Cheng X."/>
            <person name="de Jager V."/>
            <person name="Exposito R.G."/>
            <person name="Watrous J."/>
            <person name="Patel N."/>
            <person name="Postma J."/>
            <person name="Dorrestein P.C."/>
            <person name="Kobayashi D."/>
            <person name="Raaijmakers J.M."/>
        </authorList>
    </citation>
    <scope>NUCLEOTIDE SEQUENCE [LARGE SCALE GENOMIC DNA]</scope>
    <source>
        <strain evidence="2 3">76</strain>
    </source>
</reference>
<dbReference type="AlphaFoldDB" id="A0A0S2FHG3"/>
<organism evidence="2 3">
    <name type="scientific">Lysobacter antibioticus</name>
    <dbReference type="NCBI Taxonomy" id="84531"/>
    <lineage>
        <taxon>Bacteria</taxon>
        <taxon>Pseudomonadati</taxon>
        <taxon>Pseudomonadota</taxon>
        <taxon>Gammaproteobacteria</taxon>
        <taxon>Lysobacterales</taxon>
        <taxon>Lysobacteraceae</taxon>
        <taxon>Lysobacter</taxon>
    </lineage>
</organism>
<dbReference type="STRING" id="84531.LA76x_4881"/>
<gene>
    <name evidence="2" type="ORF">LA76x_4881</name>
</gene>
<evidence type="ECO:0000313" key="3">
    <source>
        <dbReference type="Proteomes" id="UP000060787"/>
    </source>
</evidence>
<keyword evidence="3" id="KW-1185">Reference proteome</keyword>
<name>A0A0S2FHG3_LYSAN</name>
<evidence type="ECO:0000313" key="2">
    <source>
        <dbReference type="EMBL" id="ALN82984.1"/>
    </source>
</evidence>
<dbReference type="PATRIC" id="fig|84531.8.peg.4869"/>